<dbReference type="RefSeq" id="XP_032115463.1">
    <property type="nucleotide sequence ID" value="XM_032259572.1"/>
</dbReference>
<dbReference type="Pfam" id="PF07686">
    <property type="entry name" value="V-set"/>
    <property type="match status" value="1"/>
</dbReference>
<keyword evidence="4 10" id="KW-1133">Transmembrane helix</keyword>
<keyword evidence="14" id="KW-0675">Receptor</keyword>
<comment type="similarity">
    <text evidence="9">Belongs to the immunoglobulin superfamily. TIM family.</text>
</comment>
<evidence type="ECO:0000256" key="8">
    <source>
        <dbReference type="ARBA" id="ARBA00023319"/>
    </source>
</evidence>
<name>A0A6J3GBN1_SAPAP</name>
<evidence type="ECO:0000256" key="1">
    <source>
        <dbReference type="ARBA" id="ARBA00004479"/>
    </source>
</evidence>
<keyword evidence="7" id="KW-0325">Glycoprotein</keyword>
<sequence>MFSHLPFDCVLLLLLLLLTRSSEEEYIVEVGQNAYLPCFYTLDTPGNLVPVCWGKGACPVFECGNVVLRTDERDVSYRISSRYWLTGDFHKGNVTLAIDNVTLEDTGIYCCRIQIPSIMNDKKFNLKLVIKPAKVTAAPTLPGDSTAAFPRMLTTKDHGPAETQTLEILHDKNLTQLSTLANELQDAGATIRIGVYIGAGVSAGLALALIFGALIFKSSSLWPTSLPQGWQMQQQRGFAQKRISIPLRRTYMKWRSPVSITALSAADSNPHSPWVAALQCRRSNHFIFELGIAFFKNYKLCQLTGFRGSVHCHGAEFFHFQKMTHMGIQL</sequence>
<dbReference type="GO" id="GO:0006357">
    <property type="term" value="P:regulation of transcription by RNA polymerase II"/>
    <property type="evidence" value="ECO:0007669"/>
    <property type="project" value="TreeGrafter"/>
</dbReference>
<feature type="transmembrane region" description="Helical" evidence="10">
    <location>
        <begin position="193"/>
        <end position="216"/>
    </location>
</feature>
<dbReference type="SUPFAM" id="SSF48726">
    <property type="entry name" value="Immunoglobulin"/>
    <property type="match status" value="1"/>
</dbReference>
<protein>
    <submittedName>
        <fullName evidence="14">Hepatitis A virus cellular receptor 2 isoform X1</fullName>
    </submittedName>
</protein>
<dbReference type="CTD" id="84868"/>
<evidence type="ECO:0000256" key="7">
    <source>
        <dbReference type="ARBA" id="ARBA00023180"/>
    </source>
</evidence>
<evidence type="ECO:0000256" key="5">
    <source>
        <dbReference type="ARBA" id="ARBA00023136"/>
    </source>
</evidence>
<feature type="signal peptide" evidence="11">
    <location>
        <begin position="1"/>
        <end position="24"/>
    </location>
</feature>
<dbReference type="GO" id="GO:0016020">
    <property type="term" value="C:membrane"/>
    <property type="evidence" value="ECO:0007669"/>
    <property type="project" value="UniProtKB-SubCell"/>
</dbReference>
<evidence type="ECO:0000313" key="14">
    <source>
        <dbReference type="RefSeq" id="XP_032115463.1"/>
    </source>
</evidence>
<organism evidence="13 14">
    <name type="scientific">Sapajus apella</name>
    <name type="common">Brown-capped capuchin</name>
    <name type="synonym">Cebus apella</name>
    <dbReference type="NCBI Taxonomy" id="9515"/>
    <lineage>
        <taxon>Eukaryota</taxon>
        <taxon>Metazoa</taxon>
        <taxon>Chordata</taxon>
        <taxon>Craniata</taxon>
        <taxon>Vertebrata</taxon>
        <taxon>Euteleostomi</taxon>
        <taxon>Mammalia</taxon>
        <taxon>Eutheria</taxon>
        <taxon>Euarchontoglires</taxon>
        <taxon>Primates</taxon>
        <taxon>Haplorrhini</taxon>
        <taxon>Platyrrhini</taxon>
        <taxon>Cebidae</taxon>
        <taxon>Cebinae</taxon>
        <taxon>Sapajus</taxon>
    </lineage>
</organism>
<dbReference type="PANTHER" id="PTHR15498:SF73">
    <property type="entry name" value="HEPATITIS A VIRUS CELLULAR RECEPTOR 2"/>
    <property type="match status" value="1"/>
</dbReference>
<dbReference type="InterPro" id="IPR013106">
    <property type="entry name" value="Ig_V-set"/>
</dbReference>
<feature type="domain" description="Ig-like" evidence="12">
    <location>
        <begin position="6"/>
        <end position="125"/>
    </location>
</feature>
<evidence type="ECO:0000256" key="11">
    <source>
        <dbReference type="SAM" id="SignalP"/>
    </source>
</evidence>
<evidence type="ECO:0000256" key="9">
    <source>
        <dbReference type="ARBA" id="ARBA00038203"/>
    </source>
</evidence>
<dbReference type="PANTHER" id="PTHR15498">
    <property type="entry name" value="T-CELL IMMUNOGLOBULIN AND MUCIN DOMAIN CONTAINING TIM"/>
    <property type="match status" value="1"/>
</dbReference>
<keyword evidence="3 11" id="KW-0732">Signal</keyword>
<dbReference type="Gene3D" id="2.60.40.10">
    <property type="entry name" value="Immunoglobulins"/>
    <property type="match status" value="1"/>
</dbReference>
<evidence type="ECO:0000256" key="10">
    <source>
        <dbReference type="SAM" id="Phobius"/>
    </source>
</evidence>
<dbReference type="SMART" id="SM00409">
    <property type="entry name" value="IG"/>
    <property type="match status" value="1"/>
</dbReference>
<keyword evidence="2 10" id="KW-0812">Transmembrane</keyword>
<keyword evidence="5 10" id="KW-0472">Membrane</keyword>
<dbReference type="PROSITE" id="PS50835">
    <property type="entry name" value="IG_LIKE"/>
    <property type="match status" value="1"/>
</dbReference>
<dbReference type="InterPro" id="IPR003599">
    <property type="entry name" value="Ig_sub"/>
</dbReference>
<dbReference type="InterPro" id="IPR036179">
    <property type="entry name" value="Ig-like_dom_sf"/>
</dbReference>
<dbReference type="AlphaFoldDB" id="A0A6J3GBN1"/>
<keyword evidence="13" id="KW-1185">Reference proteome</keyword>
<dbReference type="InterPro" id="IPR051669">
    <property type="entry name" value="Immune_Mod/Transcr_Coactivator"/>
</dbReference>
<evidence type="ECO:0000313" key="13">
    <source>
        <dbReference type="Proteomes" id="UP000504640"/>
    </source>
</evidence>
<dbReference type="InterPro" id="IPR013783">
    <property type="entry name" value="Ig-like_fold"/>
</dbReference>
<dbReference type="InterPro" id="IPR007110">
    <property type="entry name" value="Ig-like_dom"/>
</dbReference>
<evidence type="ECO:0000256" key="4">
    <source>
        <dbReference type="ARBA" id="ARBA00022989"/>
    </source>
</evidence>
<accession>A0A6J3GBN1</accession>
<dbReference type="CDD" id="cd20982">
    <property type="entry name" value="IgV_TIM-3_like"/>
    <property type="match status" value="1"/>
</dbReference>
<dbReference type="Proteomes" id="UP000504640">
    <property type="component" value="Unplaced"/>
</dbReference>
<evidence type="ECO:0000259" key="12">
    <source>
        <dbReference type="PROSITE" id="PS50835"/>
    </source>
</evidence>
<dbReference type="GO" id="GO:0016592">
    <property type="term" value="C:mediator complex"/>
    <property type="evidence" value="ECO:0007669"/>
    <property type="project" value="TreeGrafter"/>
</dbReference>
<dbReference type="GeneID" id="116537436"/>
<evidence type="ECO:0000256" key="2">
    <source>
        <dbReference type="ARBA" id="ARBA00022692"/>
    </source>
</evidence>
<gene>
    <name evidence="14" type="primary">HAVCR2</name>
</gene>
<evidence type="ECO:0000256" key="3">
    <source>
        <dbReference type="ARBA" id="ARBA00022729"/>
    </source>
</evidence>
<dbReference type="FunFam" id="2.60.40.10:FF:000774">
    <property type="entry name" value="Hepatitis A virus cellular receptor 1"/>
    <property type="match status" value="1"/>
</dbReference>
<proteinExistence type="inferred from homology"/>
<keyword evidence="8" id="KW-0393">Immunoglobulin domain</keyword>
<feature type="chain" id="PRO_5026912273" evidence="11">
    <location>
        <begin position="25"/>
        <end position="330"/>
    </location>
</feature>
<reference evidence="14" key="1">
    <citation type="submission" date="2025-08" db="UniProtKB">
        <authorList>
            <consortium name="RefSeq"/>
        </authorList>
    </citation>
    <scope>IDENTIFICATION</scope>
    <source>
        <tissue evidence="14">Blood</tissue>
    </source>
</reference>
<keyword evidence="6" id="KW-1015">Disulfide bond</keyword>
<evidence type="ECO:0000256" key="6">
    <source>
        <dbReference type="ARBA" id="ARBA00023157"/>
    </source>
</evidence>
<comment type="subcellular location">
    <subcellularLocation>
        <location evidence="1">Membrane</location>
        <topology evidence="1">Single-pass type I membrane protein</topology>
    </subcellularLocation>
</comment>